<dbReference type="OrthoDB" id="2890046at2"/>
<evidence type="ECO:0000313" key="2">
    <source>
        <dbReference type="Proteomes" id="UP000199095"/>
    </source>
</evidence>
<gene>
    <name evidence="1" type="ORF">SAMN05421676_102141</name>
</gene>
<dbReference type="EMBL" id="FOHJ01000002">
    <property type="protein sequence ID" value="SES93081.1"/>
    <property type="molecule type" value="Genomic_DNA"/>
</dbReference>
<evidence type="ECO:0008006" key="3">
    <source>
        <dbReference type="Google" id="ProtNLM"/>
    </source>
</evidence>
<proteinExistence type="predicted"/>
<dbReference type="AlphaFoldDB" id="A0A1I0AIJ6"/>
<reference evidence="2" key="1">
    <citation type="submission" date="2016-10" db="EMBL/GenBank/DDBJ databases">
        <authorList>
            <person name="Varghese N."/>
            <person name="Submissions S."/>
        </authorList>
    </citation>
    <scope>NUCLEOTIDE SEQUENCE [LARGE SCALE GENOMIC DNA]</scope>
    <source>
        <strain evidence="2">CGMCC 1.3566</strain>
    </source>
</reference>
<evidence type="ECO:0000313" key="1">
    <source>
        <dbReference type="EMBL" id="SES93081.1"/>
    </source>
</evidence>
<keyword evidence="2" id="KW-1185">Reference proteome</keyword>
<sequence>MFQDTFAGELATRLGSRVEVATDSNLIEGVLATVTSELILVIDVMSGYGQNNKIYLSLDAVNYITFTSAAA</sequence>
<organism evidence="1 2">
    <name type="scientific">Salinibacillus kushneri</name>
    <dbReference type="NCBI Taxonomy" id="237682"/>
    <lineage>
        <taxon>Bacteria</taxon>
        <taxon>Bacillati</taxon>
        <taxon>Bacillota</taxon>
        <taxon>Bacilli</taxon>
        <taxon>Bacillales</taxon>
        <taxon>Bacillaceae</taxon>
        <taxon>Salinibacillus</taxon>
    </lineage>
</organism>
<name>A0A1I0AIJ6_9BACI</name>
<dbReference type="Proteomes" id="UP000199095">
    <property type="component" value="Unassembled WGS sequence"/>
</dbReference>
<accession>A0A1I0AIJ6</accession>
<protein>
    <recommendedName>
        <fullName evidence="3">DUF2642 domain-containing protein</fullName>
    </recommendedName>
</protein>
<dbReference type="RefSeq" id="WP_093131886.1">
    <property type="nucleotide sequence ID" value="NZ_FOHJ01000002.1"/>
</dbReference>